<dbReference type="InterPro" id="IPR011990">
    <property type="entry name" value="TPR-like_helical_dom_sf"/>
</dbReference>
<organism evidence="1 2">
    <name type="scientific">Fraxinus pennsylvanica</name>
    <dbReference type="NCBI Taxonomy" id="56036"/>
    <lineage>
        <taxon>Eukaryota</taxon>
        <taxon>Viridiplantae</taxon>
        <taxon>Streptophyta</taxon>
        <taxon>Embryophyta</taxon>
        <taxon>Tracheophyta</taxon>
        <taxon>Spermatophyta</taxon>
        <taxon>Magnoliopsida</taxon>
        <taxon>eudicotyledons</taxon>
        <taxon>Gunneridae</taxon>
        <taxon>Pentapetalae</taxon>
        <taxon>asterids</taxon>
        <taxon>lamiids</taxon>
        <taxon>Lamiales</taxon>
        <taxon>Oleaceae</taxon>
        <taxon>Oleeae</taxon>
        <taxon>Fraxinus</taxon>
    </lineage>
</organism>
<dbReference type="Proteomes" id="UP000834106">
    <property type="component" value="Chromosome 8"/>
</dbReference>
<gene>
    <name evidence="1" type="ORF">FPE_LOCUS13221</name>
</gene>
<protein>
    <submittedName>
        <fullName evidence="1">Uncharacterized protein</fullName>
    </submittedName>
</protein>
<reference evidence="1" key="1">
    <citation type="submission" date="2023-05" db="EMBL/GenBank/DDBJ databases">
        <authorList>
            <person name="Huff M."/>
        </authorList>
    </citation>
    <scope>NUCLEOTIDE SEQUENCE</scope>
</reference>
<accession>A0AAD2DVT1</accession>
<evidence type="ECO:0000313" key="1">
    <source>
        <dbReference type="EMBL" id="CAI9765791.1"/>
    </source>
</evidence>
<sequence>MPSTWSIHLIRCVLSAARKADTKTFCCLVRGYANPVLFHKVISGVKLAGKLEIPENTSFVNAVIYACAKGGGFNGDEKSFQANEDKSCQRDSTTSFVMIDAYRKEGMNNKVYDLEQENQMMTADVSTIMTKQMLH</sequence>
<keyword evidence="2" id="KW-1185">Reference proteome</keyword>
<proteinExistence type="predicted"/>
<dbReference type="Gene3D" id="1.25.40.10">
    <property type="entry name" value="Tetratricopeptide repeat domain"/>
    <property type="match status" value="1"/>
</dbReference>
<dbReference type="AlphaFoldDB" id="A0AAD2DVT1"/>
<name>A0AAD2DVT1_9LAMI</name>
<dbReference type="EMBL" id="OU503043">
    <property type="protein sequence ID" value="CAI9765791.1"/>
    <property type="molecule type" value="Genomic_DNA"/>
</dbReference>
<evidence type="ECO:0000313" key="2">
    <source>
        <dbReference type="Proteomes" id="UP000834106"/>
    </source>
</evidence>